<dbReference type="EMBL" id="JAPMXC010000001">
    <property type="protein sequence ID" value="MCY0385788.1"/>
    <property type="molecule type" value="Genomic_DNA"/>
</dbReference>
<evidence type="ECO:0000256" key="5">
    <source>
        <dbReference type="SAM" id="MobiDB-lite"/>
    </source>
</evidence>
<keyword evidence="1" id="KW-0805">Transcription regulation</keyword>
<evidence type="ECO:0000256" key="1">
    <source>
        <dbReference type="ARBA" id="ARBA00023015"/>
    </source>
</evidence>
<dbReference type="Gene3D" id="1.10.10.60">
    <property type="entry name" value="Homeodomain-like"/>
    <property type="match status" value="1"/>
</dbReference>
<evidence type="ECO:0000256" key="2">
    <source>
        <dbReference type="ARBA" id="ARBA00023125"/>
    </source>
</evidence>
<sequence length="270" mass="29796">METEAPTNKQGQILGRKGRETRARLMEATRLLLRTCSPVELTAVGIAAEAGTSPASFYMYFDDPKDVLFALGEEAGRDLAKLRKIFEEPWYRDKLERQAGAMIEGLNAVWARHRPALRFRNTEASRGDKRFEALRMNTFTPFIRDFAECILSVNPARGARKRADAFAEASILHGAMEHLAATSPDATDRYLGAKHVNRQLARIMALVIRGEAEADALGREAPADETIKPARVATRRLRASVANGTASPAMESAIKPLRKARPQRNVSPAG</sequence>
<feature type="region of interest" description="Disordered" evidence="5">
    <location>
        <begin position="239"/>
        <end position="270"/>
    </location>
</feature>
<dbReference type="Gene3D" id="1.10.357.10">
    <property type="entry name" value="Tetracycline Repressor, domain 2"/>
    <property type="match status" value="1"/>
</dbReference>
<gene>
    <name evidence="7" type="ORF">OVY01_00735</name>
</gene>
<dbReference type="RefSeq" id="WP_267844906.1">
    <property type="nucleotide sequence ID" value="NZ_JAPMXC010000001.1"/>
</dbReference>
<dbReference type="Proteomes" id="UP001082899">
    <property type="component" value="Unassembled WGS sequence"/>
</dbReference>
<protein>
    <submittedName>
        <fullName evidence="7">TetR/AcrR family transcriptional regulator</fullName>
    </submittedName>
</protein>
<evidence type="ECO:0000313" key="7">
    <source>
        <dbReference type="EMBL" id="MCY0385788.1"/>
    </source>
</evidence>
<proteinExistence type="predicted"/>
<feature type="domain" description="HTH tetR-type" evidence="6">
    <location>
        <begin position="19"/>
        <end position="79"/>
    </location>
</feature>
<dbReference type="InterPro" id="IPR009057">
    <property type="entry name" value="Homeodomain-like_sf"/>
</dbReference>
<name>A0ABT3ZIH8_9BURK</name>
<accession>A0ABT3ZIH8</accession>
<dbReference type="Pfam" id="PF19352">
    <property type="entry name" value="TetR_C_38"/>
    <property type="match status" value="1"/>
</dbReference>
<feature type="DNA-binding region" description="H-T-H motif" evidence="4">
    <location>
        <begin position="42"/>
        <end position="61"/>
    </location>
</feature>
<comment type="caution">
    <text evidence="7">The sequence shown here is derived from an EMBL/GenBank/DDBJ whole genome shotgun (WGS) entry which is preliminary data.</text>
</comment>
<reference evidence="7" key="1">
    <citation type="submission" date="2022-11" db="EMBL/GenBank/DDBJ databases">
        <title>Robbsia betulipollinis sp. nov., isolated from pollen of birch (Betula pendula).</title>
        <authorList>
            <person name="Shi H."/>
            <person name="Ambika Manirajan B."/>
            <person name="Ratering S."/>
            <person name="Geissler-Plaum R."/>
            <person name="Schnell S."/>
        </authorList>
    </citation>
    <scope>NUCLEOTIDE SEQUENCE</scope>
    <source>
        <strain evidence="7">Bb-Pol-6</strain>
    </source>
</reference>
<evidence type="ECO:0000256" key="4">
    <source>
        <dbReference type="PROSITE-ProRule" id="PRU00335"/>
    </source>
</evidence>
<keyword evidence="8" id="KW-1185">Reference proteome</keyword>
<keyword evidence="2 4" id="KW-0238">DNA-binding</keyword>
<dbReference type="SUPFAM" id="SSF46689">
    <property type="entry name" value="Homeodomain-like"/>
    <property type="match status" value="1"/>
</dbReference>
<dbReference type="InterPro" id="IPR011075">
    <property type="entry name" value="TetR_C"/>
</dbReference>
<keyword evidence="3" id="KW-0804">Transcription</keyword>
<dbReference type="InterPro" id="IPR001647">
    <property type="entry name" value="HTH_TetR"/>
</dbReference>
<evidence type="ECO:0000256" key="3">
    <source>
        <dbReference type="ARBA" id="ARBA00023163"/>
    </source>
</evidence>
<organism evidence="7 8">
    <name type="scientific">Robbsia betulipollinis</name>
    <dbReference type="NCBI Taxonomy" id="2981849"/>
    <lineage>
        <taxon>Bacteria</taxon>
        <taxon>Pseudomonadati</taxon>
        <taxon>Pseudomonadota</taxon>
        <taxon>Betaproteobacteria</taxon>
        <taxon>Burkholderiales</taxon>
        <taxon>Burkholderiaceae</taxon>
        <taxon>Robbsia</taxon>
    </lineage>
</organism>
<dbReference type="PROSITE" id="PS50977">
    <property type="entry name" value="HTH_TETR_2"/>
    <property type="match status" value="1"/>
</dbReference>
<evidence type="ECO:0000259" key="6">
    <source>
        <dbReference type="PROSITE" id="PS50977"/>
    </source>
</evidence>
<evidence type="ECO:0000313" key="8">
    <source>
        <dbReference type="Proteomes" id="UP001082899"/>
    </source>
</evidence>